<feature type="region of interest" description="Disordered" evidence="1">
    <location>
        <begin position="1"/>
        <end position="32"/>
    </location>
</feature>
<accession>A0AAE1DCL3</accession>
<organism evidence="2 3">
    <name type="scientific">Elysia crispata</name>
    <name type="common">lettuce slug</name>
    <dbReference type="NCBI Taxonomy" id="231223"/>
    <lineage>
        <taxon>Eukaryota</taxon>
        <taxon>Metazoa</taxon>
        <taxon>Spiralia</taxon>
        <taxon>Lophotrochozoa</taxon>
        <taxon>Mollusca</taxon>
        <taxon>Gastropoda</taxon>
        <taxon>Heterobranchia</taxon>
        <taxon>Euthyneura</taxon>
        <taxon>Panpulmonata</taxon>
        <taxon>Sacoglossa</taxon>
        <taxon>Placobranchoidea</taxon>
        <taxon>Plakobranchidae</taxon>
        <taxon>Elysia</taxon>
    </lineage>
</organism>
<evidence type="ECO:0000313" key="2">
    <source>
        <dbReference type="EMBL" id="KAK3765571.1"/>
    </source>
</evidence>
<dbReference type="AlphaFoldDB" id="A0AAE1DCL3"/>
<keyword evidence="3" id="KW-1185">Reference proteome</keyword>
<dbReference type="Proteomes" id="UP001283361">
    <property type="component" value="Unassembled WGS sequence"/>
</dbReference>
<reference evidence="2" key="1">
    <citation type="journal article" date="2023" name="G3 (Bethesda)">
        <title>A reference genome for the long-term kleptoplast-retaining sea slug Elysia crispata morphotype clarki.</title>
        <authorList>
            <person name="Eastman K.E."/>
            <person name="Pendleton A.L."/>
            <person name="Shaikh M.A."/>
            <person name="Suttiyut T."/>
            <person name="Ogas R."/>
            <person name="Tomko P."/>
            <person name="Gavelis G."/>
            <person name="Widhalm J.R."/>
            <person name="Wisecaver J.H."/>
        </authorList>
    </citation>
    <scope>NUCLEOTIDE SEQUENCE</scope>
    <source>
        <strain evidence="2">ECLA1</strain>
    </source>
</reference>
<evidence type="ECO:0000256" key="1">
    <source>
        <dbReference type="SAM" id="MobiDB-lite"/>
    </source>
</evidence>
<feature type="compositionally biased region" description="Polar residues" evidence="1">
    <location>
        <begin position="72"/>
        <end position="88"/>
    </location>
</feature>
<comment type="caution">
    <text evidence="2">The sequence shown here is derived from an EMBL/GenBank/DDBJ whole genome shotgun (WGS) entry which is preliminary data.</text>
</comment>
<dbReference type="EMBL" id="JAWDGP010004286">
    <property type="protein sequence ID" value="KAK3765571.1"/>
    <property type="molecule type" value="Genomic_DNA"/>
</dbReference>
<name>A0AAE1DCL3_9GAST</name>
<proteinExistence type="predicted"/>
<gene>
    <name evidence="2" type="ORF">RRG08_067293</name>
</gene>
<evidence type="ECO:0000313" key="3">
    <source>
        <dbReference type="Proteomes" id="UP001283361"/>
    </source>
</evidence>
<sequence>MKATSHPDPEFEPHPSHKTFHYTSSRVGSARHKGPVSCECVTLHATPDDQCHHTSGECPLSGHRRIKEDHSPTTSPTPCSLDTSLILS</sequence>
<protein>
    <submittedName>
        <fullName evidence="2">Uncharacterized protein</fullName>
    </submittedName>
</protein>
<feature type="compositionally biased region" description="Basic and acidic residues" evidence="1">
    <location>
        <begin position="1"/>
        <end position="15"/>
    </location>
</feature>
<feature type="region of interest" description="Disordered" evidence="1">
    <location>
        <begin position="51"/>
        <end position="88"/>
    </location>
</feature>